<dbReference type="Gene3D" id="3.30.70.270">
    <property type="match status" value="1"/>
</dbReference>
<dbReference type="PANTHER" id="PTHR45138:SF9">
    <property type="entry name" value="DIGUANYLATE CYCLASE DGCM-RELATED"/>
    <property type="match status" value="1"/>
</dbReference>
<name>A0ABQ2DA26_9MICC</name>
<comment type="caution">
    <text evidence="3">The sequence shown here is derived from an EMBL/GenBank/DDBJ whole genome shotgun (WGS) entry which is preliminary data.</text>
</comment>
<dbReference type="Pfam" id="PF00990">
    <property type="entry name" value="GGDEF"/>
    <property type="match status" value="1"/>
</dbReference>
<evidence type="ECO:0000259" key="2">
    <source>
        <dbReference type="PROSITE" id="PS50887"/>
    </source>
</evidence>
<dbReference type="EMBL" id="BMKX01000001">
    <property type="protein sequence ID" value="GGJ51237.1"/>
    <property type="molecule type" value="Genomic_DNA"/>
</dbReference>
<organism evidence="3 4">
    <name type="scientific">Glutamicibacter ardleyensis</name>
    <dbReference type="NCBI Taxonomy" id="225894"/>
    <lineage>
        <taxon>Bacteria</taxon>
        <taxon>Bacillati</taxon>
        <taxon>Actinomycetota</taxon>
        <taxon>Actinomycetes</taxon>
        <taxon>Micrococcales</taxon>
        <taxon>Micrococcaceae</taxon>
        <taxon>Glutamicibacter</taxon>
    </lineage>
</organism>
<keyword evidence="1" id="KW-1133">Transmembrane helix</keyword>
<keyword evidence="1" id="KW-0812">Transmembrane</keyword>
<feature type="transmembrane region" description="Helical" evidence="1">
    <location>
        <begin position="59"/>
        <end position="80"/>
    </location>
</feature>
<dbReference type="NCBIfam" id="TIGR00254">
    <property type="entry name" value="GGDEF"/>
    <property type="match status" value="1"/>
</dbReference>
<feature type="transmembrane region" description="Helical" evidence="1">
    <location>
        <begin position="141"/>
        <end position="160"/>
    </location>
</feature>
<reference evidence="4" key="1">
    <citation type="journal article" date="2019" name="Int. J. Syst. Evol. Microbiol.">
        <title>The Global Catalogue of Microorganisms (GCM) 10K type strain sequencing project: providing services to taxonomists for standard genome sequencing and annotation.</title>
        <authorList>
            <consortium name="The Broad Institute Genomics Platform"/>
            <consortium name="The Broad Institute Genome Sequencing Center for Infectious Disease"/>
            <person name="Wu L."/>
            <person name="Ma J."/>
        </authorList>
    </citation>
    <scope>NUCLEOTIDE SEQUENCE [LARGE SCALE GENOMIC DNA]</scope>
    <source>
        <strain evidence="4">CGMCC 1.3685</strain>
    </source>
</reference>
<dbReference type="SUPFAM" id="SSF55073">
    <property type="entry name" value="Nucleotide cyclase"/>
    <property type="match status" value="1"/>
</dbReference>
<keyword evidence="4" id="KW-1185">Reference proteome</keyword>
<evidence type="ECO:0000313" key="4">
    <source>
        <dbReference type="Proteomes" id="UP000606115"/>
    </source>
</evidence>
<dbReference type="CDD" id="cd01949">
    <property type="entry name" value="GGDEF"/>
    <property type="match status" value="1"/>
</dbReference>
<dbReference type="SMART" id="SM00267">
    <property type="entry name" value="GGDEF"/>
    <property type="match status" value="1"/>
</dbReference>
<dbReference type="InterPro" id="IPR000160">
    <property type="entry name" value="GGDEF_dom"/>
</dbReference>
<protein>
    <recommendedName>
        <fullName evidence="2">GGDEF domain-containing protein</fullName>
    </recommendedName>
</protein>
<accession>A0ABQ2DA26</accession>
<evidence type="ECO:0000313" key="3">
    <source>
        <dbReference type="EMBL" id="GGJ51237.1"/>
    </source>
</evidence>
<feature type="transmembrane region" description="Helical" evidence="1">
    <location>
        <begin position="86"/>
        <end position="107"/>
    </location>
</feature>
<dbReference type="InterPro" id="IPR050469">
    <property type="entry name" value="Diguanylate_Cyclase"/>
</dbReference>
<evidence type="ECO:0000256" key="1">
    <source>
        <dbReference type="SAM" id="Phobius"/>
    </source>
</evidence>
<feature type="domain" description="GGDEF" evidence="2">
    <location>
        <begin position="225"/>
        <end position="340"/>
    </location>
</feature>
<proteinExistence type="predicted"/>
<keyword evidence="1" id="KW-0472">Membrane</keyword>
<dbReference type="PANTHER" id="PTHR45138">
    <property type="entry name" value="REGULATORY COMPONENTS OF SENSORY TRANSDUCTION SYSTEM"/>
    <property type="match status" value="1"/>
</dbReference>
<dbReference type="Proteomes" id="UP000606115">
    <property type="component" value="Unassembled WGS sequence"/>
</dbReference>
<dbReference type="InterPro" id="IPR043128">
    <property type="entry name" value="Rev_trsase/Diguanyl_cyclase"/>
</dbReference>
<feature type="transmembrane region" description="Helical" evidence="1">
    <location>
        <begin position="167"/>
        <end position="187"/>
    </location>
</feature>
<gene>
    <name evidence="3" type="ORF">GCM10007173_07250</name>
</gene>
<dbReference type="InterPro" id="IPR029787">
    <property type="entry name" value="Nucleotide_cyclase"/>
</dbReference>
<feature type="transmembrane region" description="Helical" evidence="1">
    <location>
        <begin position="114"/>
        <end position="135"/>
    </location>
</feature>
<dbReference type="PROSITE" id="PS50887">
    <property type="entry name" value="GGDEF"/>
    <property type="match status" value="1"/>
</dbReference>
<sequence>MNLATDQRRATDRHWWDPAGIAQRLGGITDIGVSITGLVALFMMILYLINIVQPERAGIYLWASVFHFLGALAVLVLVLIKGDNFPLWVAYLGVLTELISFVYYVAFTTNHEQVVLRLQEFPLIALYLSWLFPVWLTRLSIYPTMLFTTVYAVFFGPAVGTEHSQTLLNIAGLTFFTFLSITVGTFVRRRFEQGTEIDALTGALNRNGLSLRGEPALARALRSSLPITVALIDLDGFKQINDSQGHEAGDQVLVNLVANWKQATRKSDLVCRLGGDEFVLVFPNTGLDDAQKLLGRTQTASQYLWSYGLAQAITGDNLSTMILRADRAMFENKRGRSERI</sequence>
<feature type="transmembrane region" description="Helical" evidence="1">
    <location>
        <begin position="31"/>
        <end position="52"/>
    </location>
</feature>